<sequence>MVGSEVAGGPGCLYSPGAVSLPPALILLAQIQIPGLEPRPDGPASSVDPNYFELLERNSHIIYPALAILVLGLVSLAILQAARAQEMDGAVKAEFKKLIIEELRRFPAGLETPMLAQSTGLERGKLVRLLNQMEQEGLLLSHHTTKHQTVWSVKGIGGKKRY</sequence>
<organism evidence="2 3">
    <name type="scientific">Cystobacter fuscus</name>
    <dbReference type="NCBI Taxonomy" id="43"/>
    <lineage>
        <taxon>Bacteria</taxon>
        <taxon>Pseudomonadati</taxon>
        <taxon>Myxococcota</taxon>
        <taxon>Myxococcia</taxon>
        <taxon>Myxococcales</taxon>
        <taxon>Cystobacterineae</taxon>
        <taxon>Archangiaceae</taxon>
        <taxon>Cystobacter</taxon>
    </lineage>
</organism>
<reference evidence="2 3" key="1">
    <citation type="submission" date="2017-06" db="EMBL/GenBank/DDBJ databases">
        <title>Sequencing and comparative analysis of myxobacterial genomes.</title>
        <authorList>
            <person name="Rupp O."/>
            <person name="Goesmann A."/>
            <person name="Sogaard-Andersen L."/>
        </authorList>
    </citation>
    <scope>NUCLEOTIDE SEQUENCE [LARGE SCALE GENOMIC DNA]</scope>
    <source>
        <strain evidence="2 3">DSM 52655</strain>
    </source>
</reference>
<evidence type="ECO:0000313" key="3">
    <source>
        <dbReference type="Proteomes" id="UP000217257"/>
    </source>
</evidence>
<proteinExistence type="predicted"/>
<dbReference type="KEGG" id="cfus:CYFUS_001948"/>
<gene>
    <name evidence="2" type="ORF">CYFUS_001948</name>
</gene>
<dbReference type="Proteomes" id="UP000217257">
    <property type="component" value="Chromosome"/>
</dbReference>
<keyword evidence="1" id="KW-0472">Membrane</keyword>
<feature type="transmembrane region" description="Helical" evidence="1">
    <location>
        <begin position="61"/>
        <end position="82"/>
    </location>
</feature>
<evidence type="ECO:0000313" key="2">
    <source>
        <dbReference type="EMBL" id="ATB36533.1"/>
    </source>
</evidence>
<protein>
    <submittedName>
        <fullName evidence="2">Uncharacterized protein</fullName>
    </submittedName>
</protein>
<name>A0A250IZ02_9BACT</name>
<accession>A0A250IZ02</accession>
<dbReference type="AlphaFoldDB" id="A0A250IZ02"/>
<dbReference type="EMBL" id="CP022098">
    <property type="protein sequence ID" value="ATB36533.1"/>
    <property type="molecule type" value="Genomic_DNA"/>
</dbReference>
<keyword evidence="1" id="KW-1133">Transmembrane helix</keyword>
<evidence type="ECO:0000256" key="1">
    <source>
        <dbReference type="SAM" id="Phobius"/>
    </source>
</evidence>
<keyword evidence="1" id="KW-0812">Transmembrane</keyword>